<dbReference type="RefSeq" id="XP_019017201.1">
    <property type="nucleotide sequence ID" value="XM_019163379.1"/>
</dbReference>
<feature type="region of interest" description="Disordered" evidence="5">
    <location>
        <begin position="190"/>
        <end position="331"/>
    </location>
</feature>
<dbReference type="GeneID" id="30180066"/>
<evidence type="ECO:0000256" key="3">
    <source>
        <dbReference type="ARBA" id="ARBA00022833"/>
    </source>
</evidence>
<feature type="compositionally biased region" description="Basic residues" evidence="5">
    <location>
        <begin position="450"/>
        <end position="462"/>
    </location>
</feature>
<dbReference type="Proteomes" id="UP000094455">
    <property type="component" value="Unassembled WGS sequence"/>
</dbReference>
<evidence type="ECO:0000256" key="5">
    <source>
        <dbReference type="SAM" id="MobiDB-lite"/>
    </source>
</evidence>
<dbReference type="STRING" id="763406.A0A1E3NKK5"/>
<sequence>MPNTFQGLLSFPEFSGNDLDSAGRSELVFQFHTILNNLSIQLCCPICQDVPTQPYLLPTCGHTFCYSCIKHWFQCNPSCPICRSIIGETKPILNHSVKNIIVALIDDLSQTAKELHLKDYKSYKKKLESWEKEKNEEFSVDKANDFPWLKKIASNWGRAVVDTEDGVPRCSACHWELVDGHCENCGRTMVGWQDRTDGDELDDDDDDEEDEDEFGRGPRRDRALHSDSDDWEDYDNGLNDMRGRIVDNEAEESDGGEEDGDGTEDNDAYRRRSHNERRDHHHGDETGYVDAYDSDDGFVVDDDEEKEEEDNDDDNESGDNEYVNTSDVEIVDEDKFASGDEDVILNANAAEPVYLSDDESDGGLINPRRSRALLPSDDDDVSEEEEDIEVHGGDSDDDDDVDDDLLKTVKSGRKKAILDDEDEDDDDDDNNDDAAGDDLSSDDLIPSRSHSSRHKKKKRRTA</sequence>
<dbReference type="EMBL" id="KV454004">
    <property type="protein sequence ID" value="ODQ46088.1"/>
    <property type="molecule type" value="Genomic_DNA"/>
</dbReference>
<dbReference type="GO" id="GO:0004842">
    <property type="term" value="F:ubiquitin-protein transferase activity"/>
    <property type="evidence" value="ECO:0007669"/>
    <property type="project" value="InterPro"/>
</dbReference>
<accession>A0A1E3NKK5</accession>
<gene>
    <name evidence="7" type="ORF">PICMEDRAFT_59649</name>
</gene>
<evidence type="ECO:0000259" key="6">
    <source>
        <dbReference type="PROSITE" id="PS50089"/>
    </source>
</evidence>
<dbReference type="Gene3D" id="3.30.40.10">
    <property type="entry name" value="Zinc/RING finger domain, C3HC4 (zinc finger)"/>
    <property type="match status" value="1"/>
</dbReference>
<dbReference type="InterPro" id="IPR003613">
    <property type="entry name" value="Ubox_domain"/>
</dbReference>
<dbReference type="InterPro" id="IPR047126">
    <property type="entry name" value="RNF141-like"/>
</dbReference>
<feature type="compositionally biased region" description="Acidic residues" evidence="5">
    <location>
        <begin position="292"/>
        <end position="319"/>
    </location>
</feature>
<dbReference type="SUPFAM" id="SSF57850">
    <property type="entry name" value="RING/U-box"/>
    <property type="match status" value="1"/>
</dbReference>
<dbReference type="OrthoDB" id="3996497at2759"/>
<feature type="compositionally biased region" description="Acidic residues" evidence="5">
    <location>
        <begin position="376"/>
        <end position="388"/>
    </location>
</feature>
<keyword evidence="2 4" id="KW-0863">Zinc-finger</keyword>
<dbReference type="Pfam" id="PF00097">
    <property type="entry name" value="zf-C3HC4"/>
    <property type="match status" value="1"/>
</dbReference>
<feature type="region of interest" description="Disordered" evidence="5">
    <location>
        <begin position="351"/>
        <end position="462"/>
    </location>
</feature>
<dbReference type="SMART" id="SM00504">
    <property type="entry name" value="Ubox"/>
    <property type="match status" value="1"/>
</dbReference>
<dbReference type="PROSITE" id="PS50089">
    <property type="entry name" value="ZF_RING_2"/>
    <property type="match status" value="1"/>
</dbReference>
<feature type="compositionally biased region" description="Acidic residues" evidence="5">
    <location>
        <begin position="197"/>
        <end position="213"/>
    </location>
</feature>
<evidence type="ECO:0000256" key="1">
    <source>
        <dbReference type="ARBA" id="ARBA00022723"/>
    </source>
</evidence>
<dbReference type="SMART" id="SM00184">
    <property type="entry name" value="RING"/>
    <property type="match status" value="1"/>
</dbReference>
<feature type="compositionally biased region" description="Acidic residues" evidence="5">
    <location>
        <begin position="248"/>
        <end position="266"/>
    </location>
</feature>
<keyword evidence="8" id="KW-1185">Reference proteome</keyword>
<reference evidence="7 8" key="1">
    <citation type="journal article" date="2016" name="Proc. Natl. Acad. Sci. U.S.A.">
        <title>Comparative genomics of biotechnologically important yeasts.</title>
        <authorList>
            <person name="Riley R."/>
            <person name="Haridas S."/>
            <person name="Wolfe K.H."/>
            <person name="Lopes M.R."/>
            <person name="Hittinger C.T."/>
            <person name="Goeker M."/>
            <person name="Salamov A.A."/>
            <person name="Wisecaver J.H."/>
            <person name="Long T.M."/>
            <person name="Calvey C.H."/>
            <person name="Aerts A.L."/>
            <person name="Barry K.W."/>
            <person name="Choi C."/>
            <person name="Clum A."/>
            <person name="Coughlan A.Y."/>
            <person name="Deshpande S."/>
            <person name="Douglass A.P."/>
            <person name="Hanson S.J."/>
            <person name="Klenk H.-P."/>
            <person name="LaButti K.M."/>
            <person name="Lapidus A."/>
            <person name="Lindquist E.A."/>
            <person name="Lipzen A.M."/>
            <person name="Meier-Kolthoff J.P."/>
            <person name="Ohm R.A."/>
            <person name="Otillar R.P."/>
            <person name="Pangilinan J.L."/>
            <person name="Peng Y."/>
            <person name="Rokas A."/>
            <person name="Rosa C.A."/>
            <person name="Scheuner C."/>
            <person name="Sibirny A.A."/>
            <person name="Slot J.C."/>
            <person name="Stielow J.B."/>
            <person name="Sun H."/>
            <person name="Kurtzman C.P."/>
            <person name="Blackwell M."/>
            <person name="Grigoriev I.V."/>
            <person name="Jeffries T.W."/>
        </authorList>
    </citation>
    <scope>NUCLEOTIDE SEQUENCE [LARGE SCALE GENOMIC DNA]</scope>
    <source>
        <strain evidence="7 8">NRRL Y-2026</strain>
    </source>
</reference>
<dbReference type="InterPro" id="IPR018957">
    <property type="entry name" value="Znf_C3HC4_RING-type"/>
</dbReference>
<evidence type="ECO:0000313" key="8">
    <source>
        <dbReference type="Proteomes" id="UP000094455"/>
    </source>
</evidence>
<evidence type="ECO:0000256" key="4">
    <source>
        <dbReference type="PROSITE-ProRule" id="PRU00175"/>
    </source>
</evidence>
<dbReference type="GO" id="GO:0016567">
    <property type="term" value="P:protein ubiquitination"/>
    <property type="evidence" value="ECO:0007669"/>
    <property type="project" value="InterPro"/>
</dbReference>
<feature type="compositionally biased region" description="Basic and acidic residues" evidence="5">
    <location>
        <begin position="214"/>
        <end position="228"/>
    </location>
</feature>
<dbReference type="PANTHER" id="PTHR12109">
    <property type="entry name" value="RING FINGER PROTEIN 141-RELATED"/>
    <property type="match status" value="1"/>
</dbReference>
<dbReference type="PROSITE" id="PS00518">
    <property type="entry name" value="ZF_RING_1"/>
    <property type="match status" value="1"/>
</dbReference>
<dbReference type="AlphaFoldDB" id="A0A1E3NKK5"/>
<keyword evidence="3" id="KW-0862">Zinc</keyword>
<evidence type="ECO:0000313" key="7">
    <source>
        <dbReference type="EMBL" id="ODQ46088.1"/>
    </source>
</evidence>
<protein>
    <recommendedName>
        <fullName evidence="6">RING-type domain-containing protein</fullName>
    </recommendedName>
</protein>
<organism evidence="7 8">
    <name type="scientific">Pichia membranifaciens NRRL Y-2026</name>
    <dbReference type="NCBI Taxonomy" id="763406"/>
    <lineage>
        <taxon>Eukaryota</taxon>
        <taxon>Fungi</taxon>
        <taxon>Dikarya</taxon>
        <taxon>Ascomycota</taxon>
        <taxon>Saccharomycotina</taxon>
        <taxon>Pichiomycetes</taxon>
        <taxon>Pichiales</taxon>
        <taxon>Pichiaceae</taxon>
        <taxon>Pichia</taxon>
    </lineage>
</organism>
<feature type="compositionally biased region" description="Basic and acidic residues" evidence="5">
    <location>
        <begin position="276"/>
        <end position="285"/>
    </location>
</feature>
<dbReference type="InterPro" id="IPR013083">
    <property type="entry name" value="Znf_RING/FYVE/PHD"/>
</dbReference>
<evidence type="ECO:0000256" key="2">
    <source>
        <dbReference type="ARBA" id="ARBA00022771"/>
    </source>
</evidence>
<feature type="domain" description="RING-type" evidence="6">
    <location>
        <begin position="44"/>
        <end position="83"/>
    </location>
</feature>
<feature type="compositionally biased region" description="Acidic residues" evidence="5">
    <location>
        <begin position="419"/>
        <end position="441"/>
    </location>
</feature>
<dbReference type="InterPro" id="IPR017907">
    <property type="entry name" value="Znf_RING_CS"/>
</dbReference>
<dbReference type="InterPro" id="IPR001841">
    <property type="entry name" value="Znf_RING"/>
</dbReference>
<keyword evidence="1" id="KW-0479">Metal-binding</keyword>
<name>A0A1E3NKK5_9ASCO</name>
<dbReference type="GO" id="GO:0008270">
    <property type="term" value="F:zinc ion binding"/>
    <property type="evidence" value="ECO:0007669"/>
    <property type="project" value="UniProtKB-KW"/>
</dbReference>
<proteinExistence type="predicted"/>